<dbReference type="EMBL" id="JARAWN010000662">
    <property type="protein sequence ID" value="MDX3136760.1"/>
    <property type="molecule type" value="Genomic_DNA"/>
</dbReference>
<dbReference type="AlphaFoldDB" id="A0AAJ2PZS2"/>
<name>A0AAJ2PZS2_9ACTN</name>
<evidence type="ECO:0000313" key="1">
    <source>
        <dbReference type="EMBL" id="MDX3136760.1"/>
    </source>
</evidence>
<reference evidence="1" key="1">
    <citation type="journal article" date="2023" name="Microb. Genom.">
        <title>Mesoterricola silvestris gen. nov., sp. nov., Mesoterricola sediminis sp. nov., Geothrix oryzae sp. nov., Geothrix edaphica sp. nov., Geothrix rubra sp. nov., and Geothrix limicola sp. nov., six novel members of Acidobacteriota isolated from soils.</title>
        <authorList>
            <person name="Weisberg A.J."/>
            <person name="Pearce E."/>
            <person name="Kramer C.G."/>
            <person name="Chang J.H."/>
            <person name="Clarke C.R."/>
        </authorList>
    </citation>
    <scope>NUCLEOTIDE SEQUENCE</scope>
    <source>
        <strain evidence="1">ND06-05F</strain>
    </source>
</reference>
<accession>A0AAJ2PZS2</accession>
<evidence type="ECO:0000313" key="2">
    <source>
        <dbReference type="Proteomes" id="UP001273589"/>
    </source>
</evidence>
<organism evidence="1 2">
    <name type="scientific">Streptomyces europaeiscabiei</name>
    <dbReference type="NCBI Taxonomy" id="146819"/>
    <lineage>
        <taxon>Bacteria</taxon>
        <taxon>Bacillati</taxon>
        <taxon>Actinomycetota</taxon>
        <taxon>Actinomycetes</taxon>
        <taxon>Kitasatosporales</taxon>
        <taxon>Streptomycetaceae</taxon>
        <taxon>Streptomyces</taxon>
    </lineage>
</organism>
<comment type="caution">
    <text evidence="1">The sequence shown here is derived from an EMBL/GenBank/DDBJ whole genome shotgun (WGS) entry which is preliminary data.</text>
</comment>
<gene>
    <name evidence="1" type="ORF">PV367_44800</name>
</gene>
<protein>
    <submittedName>
        <fullName evidence="1">Uncharacterized protein</fullName>
    </submittedName>
</protein>
<proteinExistence type="predicted"/>
<dbReference type="RefSeq" id="WP_319699921.1">
    <property type="nucleotide sequence ID" value="NZ_JARAWN010000662.1"/>
</dbReference>
<sequence length="73" mass="8157">MTRLVVLRPVGRTDPQVCAVRRAVPQDAAHRPDDGIGVLGHDVVTASFCQDCWNANRDASTSWRWSAWRTPRA</sequence>
<dbReference type="Proteomes" id="UP001273589">
    <property type="component" value="Unassembled WGS sequence"/>
</dbReference>